<dbReference type="RefSeq" id="WP_116469103.1">
    <property type="nucleotide sequence ID" value="NZ_QENQ01000001.1"/>
</dbReference>
<dbReference type="Proteomes" id="UP000245890">
    <property type="component" value="Unassembled WGS sequence"/>
</dbReference>
<name>A0A2U0SE92_9SPHN</name>
<evidence type="ECO:0000313" key="6">
    <source>
        <dbReference type="Proteomes" id="UP000245890"/>
    </source>
</evidence>
<evidence type="ECO:0000256" key="2">
    <source>
        <dbReference type="ARBA" id="ARBA00022803"/>
    </source>
</evidence>
<evidence type="ECO:0000313" key="5">
    <source>
        <dbReference type="EMBL" id="PVX29669.1"/>
    </source>
</evidence>
<feature type="domain" description="DUF3857" evidence="4">
    <location>
        <begin position="67"/>
        <end position="230"/>
    </location>
</feature>
<dbReference type="Pfam" id="PF13431">
    <property type="entry name" value="TPR_17"/>
    <property type="match status" value="1"/>
</dbReference>
<dbReference type="PANTHER" id="PTHR44858">
    <property type="entry name" value="TETRATRICOPEPTIDE REPEAT PROTEIN 6"/>
    <property type="match status" value="1"/>
</dbReference>
<dbReference type="Pfam" id="PF12969">
    <property type="entry name" value="DUF3857"/>
    <property type="match status" value="1"/>
</dbReference>
<dbReference type="AlphaFoldDB" id="A0A2U0SE92"/>
<dbReference type="InterPro" id="IPR011990">
    <property type="entry name" value="TPR-like_helical_dom_sf"/>
</dbReference>
<protein>
    <recommendedName>
        <fullName evidence="4">DUF3857 domain-containing protein</fullName>
    </recommendedName>
</protein>
<feature type="signal peptide" evidence="3">
    <location>
        <begin position="1"/>
        <end position="20"/>
    </location>
</feature>
<evidence type="ECO:0000259" key="4">
    <source>
        <dbReference type="Pfam" id="PF12969"/>
    </source>
</evidence>
<dbReference type="SUPFAM" id="SSF48452">
    <property type="entry name" value="TPR-like"/>
    <property type="match status" value="1"/>
</dbReference>
<dbReference type="OrthoDB" id="98874at2"/>
<reference evidence="5 6" key="1">
    <citation type="submission" date="2018-05" db="EMBL/GenBank/DDBJ databases">
        <title>Description of Sphingomonas pokkalii sp nov, isolated from the rhizosphere of saline tolerant pokkali rice and its draft genome analysis.</title>
        <authorList>
            <person name="Menon R."/>
            <person name="Kumari S."/>
            <person name="Rameshkumar N."/>
        </authorList>
    </citation>
    <scope>NUCLEOTIDE SEQUENCE [LARGE SCALE GENOMIC DNA]</scope>
    <source>
        <strain evidence="5 6">L3B27</strain>
    </source>
</reference>
<sequence>MSRRSALVVVGLSMAGVAHAGDKVQYQAAPAWVASAPGIDVTQLNDSAPVMQIFDQQHRLEAGQVWSYVETGMRMVSPQMLTQAGTLPLQWDPSKGDLIIHKLQILRGNERIDLLAKGTRFTVLQREQKLEQFALDGTLTATVALEGLRVGDVVDVAFSITRKDPALAGQMVTIAQLVPAPAKLGFGRVRLLWKDGVPLQWRSYAAGTVAPAGAPQPQPTILPGGYRELSFPLPSPKPAEMPDDAPPRFKPLPLLEASTYADWAAVSKGMAPYYATAGAIAPGSPLAGEVARIVAASKDPRVRAAMALQLVQDQVRYLFRGMDTGNYVPQKPAETWSLRYGDCKAKTLLLLALLHEMGIAAEPAVVSVQMSDLVQARLPSPAAFDHVIVRATIDGKTLWLDGTQGGSRLADLDDVPPFVTALPLRPEGATLEPLPLQPPGRPAQDIAVTLDSTPGIDFPARFTFRATYTGGMAEGLRGLRAQIDDEKLKQLIGPQINGVLGANSSFDRKLEDDPKAGTVTLSASGIAYPDWGLDRGRQRLPLDWTSNNLDFSPNRARPAWKAIPVTRGGFADMRVVKRIRLPDGGKGYTLEGQQTLPATLANLRVARSVALAEGVLTLDDRRTAGVDEVPADRIAAVRAEVARVKANPLKAVAPANQPPRWQTVQAARADNRLAPILEGYAKAIAADPDDADSYTNRAWFLERIYDHAGALADLSKAIELAPSAELLARRAGAFDRLGQEDKAIADLDAALALDQNSDDAIGLLATIKARRGALDEARALLDERIALGGDEKLGWQITLANLLGDYGKPDDALAVLEEAIAAAPGNATLLNQRCWVRGTHNLALEAALKDCTKGIELTQDNAAILDSRAMVYFRMNRLPDALTDLDAALLASPDQASSLYLRGVIAKRSKAPDADRYLAAAKMIDPLIADRFTRYGIKP</sequence>
<dbReference type="PANTHER" id="PTHR44858:SF1">
    <property type="entry name" value="UDP-N-ACETYLGLUCOSAMINE--PEPTIDE N-ACETYLGLUCOSAMINYLTRANSFERASE SPINDLY-RELATED"/>
    <property type="match status" value="1"/>
</dbReference>
<gene>
    <name evidence="5" type="ORF">DD559_10340</name>
</gene>
<dbReference type="Pfam" id="PF13432">
    <property type="entry name" value="TPR_16"/>
    <property type="match status" value="1"/>
</dbReference>
<evidence type="ECO:0000256" key="1">
    <source>
        <dbReference type="ARBA" id="ARBA00022737"/>
    </source>
</evidence>
<keyword evidence="1" id="KW-0677">Repeat</keyword>
<organism evidence="5 6">
    <name type="scientific">Sphingomonas pokkalii</name>
    <dbReference type="NCBI Taxonomy" id="2175090"/>
    <lineage>
        <taxon>Bacteria</taxon>
        <taxon>Pseudomonadati</taxon>
        <taxon>Pseudomonadota</taxon>
        <taxon>Alphaproteobacteria</taxon>
        <taxon>Sphingomonadales</taxon>
        <taxon>Sphingomonadaceae</taxon>
        <taxon>Sphingomonas</taxon>
    </lineage>
</organism>
<dbReference type="SUPFAM" id="SSF54001">
    <property type="entry name" value="Cysteine proteinases"/>
    <property type="match status" value="1"/>
</dbReference>
<dbReference type="EMBL" id="QENQ01000001">
    <property type="protein sequence ID" value="PVX29669.1"/>
    <property type="molecule type" value="Genomic_DNA"/>
</dbReference>
<keyword evidence="3" id="KW-0732">Signal</keyword>
<dbReference type="Gene3D" id="1.25.40.10">
    <property type="entry name" value="Tetratricopeptide repeat domain"/>
    <property type="match status" value="2"/>
</dbReference>
<dbReference type="InterPro" id="IPR050498">
    <property type="entry name" value="Ycf3"/>
</dbReference>
<dbReference type="Gene3D" id="3.10.620.30">
    <property type="match status" value="1"/>
</dbReference>
<keyword evidence="6" id="KW-1185">Reference proteome</keyword>
<evidence type="ECO:0000256" key="3">
    <source>
        <dbReference type="SAM" id="SignalP"/>
    </source>
</evidence>
<dbReference type="InterPro" id="IPR024618">
    <property type="entry name" value="DUF3857"/>
</dbReference>
<feature type="chain" id="PRO_5015705410" description="DUF3857 domain-containing protein" evidence="3">
    <location>
        <begin position="21"/>
        <end position="939"/>
    </location>
</feature>
<dbReference type="InterPro" id="IPR038765">
    <property type="entry name" value="Papain-like_cys_pep_sf"/>
</dbReference>
<dbReference type="Gene3D" id="2.60.40.3140">
    <property type="match status" value="1"/>
</dbReference>
<comment type="caution">
    <text evidence="5">The sequence shown here is derived from an EMBL/GenBank/DDBJ whole genome shotgun (WGS) entry which is preliminary data.</text>
</comment>
<accession>A0A2U0SE92</accession>
<dbReference type="SMART" id="SM00028">
    <property type="entry name" value="TPR"/>
    <property type="match status" value="4"/>
</dbReference>
<dbReference type="InterPro" id="IPR019734">
    <property type="entry name" value="TPR_rpt"/>
</dbReference>
<proteinExistence type="predicted"/>
<keyword evidence="2" id="KW-0802">TPR repeat</keyword>